<evidence type="ECO:0008006" key="4">
    <source>
        <dbReference type="Google" id="ProtNLM"/>
    </source>
</evidence>
<reference evidence="2 3" key="1">
    <citation type="submission" date="2013-10" db="EMBL/GenBank/DDBJ databases">
        <title>Salinisphaera japonica YTM-1 Genome Sequencing.</title>
        <authorList>
            <person name="Lai Q."/>
            <person name="Li C."/>
            <person name="Shao Z."/>
        </authorList>
    </citation>
    <scope>NUCLEOTIDE SEQUENCE [LARGE SCALE GENOMIC DNA]</scope>
    <source>
        <strain evidence="2 3">YTM-1</strain>
    </source>
</reference>
<sequence length="195" mass="20192">MNGPARRGAAAGLVLAVLLSGCVIDTTTPESDLNADSADALEQSPDAGTPEARLSAVLALIYADSPYAGQLSYKSAFVDLNDDGQTDAVAYVQGPNGCAEGCDLFVFQGRDKRFSALNRLPLARPPLTRADSDSGWADLVTQAAAPSGQSSSAQRLVFGGTAYQPAERTATSVQSQVLIEDMDSAQPVPTPNTAD</sequence>
<keyword evidence="3" id="KW-1185">Reference proteome</keyword>
<proteinExistence type="predicted"/>
<feature type="region of interest" description="Disordered" evidence="1">
    <location>
        <begin position="167"/>
        <end position="195"/>
    </location>
</feature>
<dbReference type="InParanoid" id="A0A423PP29"/>
<dbReference type="Proteomes" id="UP000285310">
    <property type="component" value="Unassembled WGS sequence"/>
</dbReference>
<gene>
    <name evidence="2" type="ORF">SAJA_09590</name>
</gene>
<dbReference type="RefSeq" id="WP_123658415.1">
    <property type="nucleotide sequence ID" value="NZ_AYKG01000028.1"/>
</dbReference>
<evidence type="ECO:0000256" key="1">
    <source>
        <dbReference type="SAM" id="MobiDB-lite"/>
    </source>
</evidence>
<name>A0A423PP29_9GAMM</name>
<dbReference type="PROSITE" id="PS51257">
    <property type="entry name" value="PROKAR_LIPOPROTEIN"/>
    <property type="match status" value="1"/>
</dbReference>
<dbReference type="AlphaFoldDB" id="A0A423PP29"/>
<evidence type="ECO:0000313" key="3">
    <source>
        <dbReference type="Proteomes" id="UP000285310"/>
    </source>
</evidence>
<dbReference type="OrthoDB" id="5348860at2"/>
<accession>A0A423PP29</accession>
<comment type="caution">
    <text evidence="2">The sequence shown here is derived from an EMBL/GenBank/DDBJ whole genome shotgun (WGS) entry which is preliminary data.</text>
</comment>
<organism evidence="2 3">
    <name type="scientific">Salinisphaera japonica YTM-1</name>
    <dbReference type="NCBI Taxonomy" id="1209778"/>
    <lineage>
        <taxon>Bacteria</taxon>
        <taxon>Pseudomonadati</taxon>
        <taxon>Pseudomonadota</taxon>
        <taxon>Gammaproteobacteria</taxon>
        <taxon>Salinisphaerales</taxon>
        <taxon>Salinisphaeraceae</taxon>
        <taxon>Salinisphaera</taxon>
    </lineage>
</organism>
<protein>
    <recommendedName>
        <fullName evidence="4">Lipoprotein</fullName>
    </recommendedName>
</protein>
<dbReference type="EMBL" id="AYKG01000028">
    <property type="protein sequence ID" value="ROO27333.1"/>
    <property type="molecule type" value="Genomic_DNA"/>
</dbReference>
<evidence type="ECO:0000313" key="2">
    <source>
        <dbReference type="EMBL" id="ROO27333.1"/>
    </source>
</evidence>